<keyword evidence="2 4" id="KW-0560">Oxidoreductase</keyword>
<sequence length="220" mass="24487">MTRPPRILVVIGTPLADTLNHSLAASYVDAARIAGADVRVIDLASDPIPDHPRTRDELRAPRTEEDVPLDPAVADYVEAVEDADHLVFFFPQWWGTYPAAFKAWVDRVLLSGAVFRYHRTGQGWDKLLKGRTARIVMTMDSPSWWSRFVYRDAGVRALRTATLWYCGIKTVGVTRVPLVRHRGERPLTRAIAAMARLGTADARVTSRASVPAVAERASSR</sequence>
<evidence type="ECO:0000259" key="3">
    <source>
        <dbReference type="Pfam" id="PF02525"/>
    </source>
</evidence>
<dbReference type="InterPro" id="IPR003680">
    <property type="entry name" value="Flavodoxin_fold"/>
</dbReference>
<protein>
    <submittedName>
        <fullName evidence="4">NAD(P)H-dependent oxidoreductase</fullName>
        <ecNumber evidence="4">1.-.-.-</ecNumber>
    </submittedName>
</protein>
<dbReference type="InterPro" id="IPR051545">
    <property type="entry name" value="NAD(P)H_dehydrogenase_qn"/>
</dbReference>
<dbReference type="PANTHER" id="PTHR10204:SF34">
    <property type="entry name" value="NAD(P)H DEHYDROGENASE [QUINONE] 1 ISOFORM 1"/>
    <property type="match status" value="1"/>
</dbReference>
<dbReference type="GO" id="GO:0016491">
    <property type="term" value="F:oxidoreductase activity"/>
    <property type="evidence" value="ECO:0007669"/>
    <property type="project" value="UniProtKB-KW"/>
</dbReference>
<accession>A0ABT8GFM4</accession>
<reference evidence="4" key="1">
    <citation type="submission" date="2023-06" db="EMBL/GenBank/DDBJ databases">
        <title>Egi l300058.</title>
        <authorList>
            <person name="Gao L."/>
            <person name="Fang B.-Z."/>
            <person name="Li W.-J."/>
        </authorList>
    </citation>
    <scope>NUCLEOTIDE SEQUENCE</scope>
    <source>
        <strain evidence="4">EGI L300058</strain>
    </source>
</reference>
<dbReference type="Gene3D" id="3.40.50.360">
    <property type="match status" value="1"/>
</dbReference>
<name>A0ABT8GFM4_9MICO</name>
<dbReference type="Pfam" id="PF02525">
    <property type="entry name" value="Flavodoxin_2"/>
    <property type="match status" value="1"/>
</dbReference>
<evidence type="ECO:0000313" key="5">
    <source>
        <dbReference type="Proteomes" id="UP001172708"/>
    </source>
</evidence>
<keyword evidence="5" id="KW-1185">Reference proteome</keyword>
<evidence type="ECO:0000256" key="2">
    <source>
        <dbReference type="ARBA" id="ARBA00023002"/>
    </source>
</evidence>
<feature type="domain" description="Flavodoxin-like fold" evidence="3">
    <location>
        <begin position="6"/>
        <end position="177"/>
    </location>
</feature>
<comment type="caution">
    <text evidence="4">The sequence shown here is derived from an EMBL/GenBank/DDBJ whole genome shotgun (WGS) entry which is preliminary data.</text>
</comment>
<dbReference type="InterPro" id="IPR029039">
    <property type="entry name" value="Flavoprotein-like_sf"/>
</dbReference>
<dbReference type="Proteomes" id="UP001172708">
    <property type="component" value="Unassembled WGS sequence"/>
</dbReference>
<evidence type="ECO:0000256" key="1">
    <source>
        <dbReference type="ARBA" id="ARBA00006252"/>
    </source>
</evidence>
<dbReference type="SUPFAM" id="SSF52218">
    <property type="entry name" value="Flavoproteins"/>
    <property type="match status" value="1"/>
</dbReference>
<gene>
    <name evidence="4" type="ORF">QQX02_04790</name>
</gene>
<evidence type="ECO:0000313" key="4">
    <source>
        <dbReference type="EMBL" id="MDN4480238.1"/>
    </source>
</evidence>
<organism evidence="4 5">
    <name type="scientific">Demequina muriae</name>
    <dbReference type="NCBI Taxonomy" id="3051664"/>
    <lineage>
        <taxon>Bacteria</taxon>
        <taxon>Bacillati</taxon>
        <taxon>Actinomycetota</taxon>
        <taxon>Actinomycetes</taxon>
        <taxon>Micrococcales</taxon>
        <taxon>Demequinaceae</taxon>
        <taxon>Demequina</taxon>
    </lineage>
</organism>
<dbReference type="EC" id="1.-.-.-" evidence="4"/>
<dbReference type="RefSeq" id="WP_301141597.1">
    <property type="nucleotide sequence ID" value="NZ_JAUHQA010000001.1"/>
</dbReference>
<proteinExistence type="inferred from homology"/>
<dbReference type="PANTHER" id="PTHR10204">
    <property type="entry name" value="NAD P H OXIDOREDUCTASE-RELATED"/>
    <property type="match status" value="1"/>
</dbReference>
<comment type="similarity">
    <text evidence="1">Belongs to the NAD(P)H dehydrogenase (quinone) family.</text>
</comment>
<dbReference type="EMBL" id="JAUHQA010000001">
    <property type="protein sequence ID" value="MDN4480238.1"/>
    <property type="molecule type" value="Genomic_DNA"/>
</dbReference>